<sequence>VSYLVSLGKRVFVDLEHFFDGFKFDEEYSLECCRAAVDAGNSWEIAPLQRHEAHLCEQRLMIPQKEQQYGAGDS</sequence>
<evidence type="ECO:0000256" key="1">
    <source>
        <dbReference type="ARBA" id="ARBA00029440"/>
    </source>
</evidence>
<dbReference type="EMBL" id="BART01014332">
    <property type="protein sequence ID" value="GAG87481.1"/>
    <property type="molecule type" value="Genomic_DNA"/>
</dbReference>
<gene>
    <name evidence="2" type="ORF">S01H4_28671</name>
</gene>
<dbReference type="GO" id="GO:0019752">
    <property type="term" value="P:carboxylic acid metabolic process"/>
    <property type="evidence" value="ECO:0007669"/>
    <property type="project" value="InterPro"/>
</dbReference>
<dbReference type="InterPro" id="IPR005675">
    <property type="entry name" value="Citramal_synthase"/>
</dbReference>
<accession>X1CTF7</accession>
<comment type="pathway">
    <text evidence="1">Amino-acid biosynthesis.</text>
</comment>
<dbReference type="PANTHER" id="PTHR43538">
    <property type="entry name" value="ALPHA-IPM SYNTHASE/HOMOCITRATE SYNTHASE"/>
    <property type="match status" value="1"/>
</dbReference>
<organism evidence="2">
    <name type="scientific">marine sediment metagenome</name>
    <dbReference type="NCBI Taxonomy" id="412755"/>
    <lineage>
        <taxon>unclassified sequences</taxon>
        <taxon>metagenomes</taxon>
        <taxon>ecological metagenomes</taxon>
    </lineage>
</organism>
<name>X1CTF7_9ZZZZ</name>
<comment type="caution">
    <text evidence="2">The sequence shown here is derived from an EMBL/GenBank/DDBJ whole genome shotgun (WGS) entry which is preliminary data.</text>
</comment>
<reference evidence="2" key="1">
    <citation type="journal article" date="2014" name="Front. Microbiol.">
        <title>High frequency of phylogenetically diverse reductive dehalogenase-homologous genes in deep subseafloor sedimentary metagenomes.</title>
        <authorList>
            <person name="Kawai M."/>
            <person name="Futagami T."/>
            <person name="Toyoda A."/>
            <person name="Takaki Y."/>
            <person name="Nishi S."/>
            <person name="Hori S."/>
            <person name="Arai W."/>
            <person name="Tsubouchi T."/>
            <person name="Morono Y."/>
            <person name="Uchiyama I."/>
            <person name="Ito T."/>
            <person name="Fujiyama A."/>
            <person name="Inagaki F."/>
            <person name="Takami H."/>
        </authorList>
    </citation>
    <scope>NUCLEOTIDE SEQUENCE</scope>
    <source>
        <strain evidence="2">Expedition CK06-06</strain>
    </source>
</reference>
<proteinExistence type="predicted"/>
<dbReference type="AlphaFoldDB" id="X1CTF7"/>
<dbReference type="GO" id="GO:0046912">
    <property type="term" value="F:acyltransferase activity, acyl groups converted into alkyl on transfer"/>
    <property type="evidence" value="ECO:0007669"/>
    <property type="project" value="InterPro"/>
</dbReference>
<dbReference type="PANTHER" id="PTHR43538:SF1">
    <property type="entry name" value="(R)-CITRAMALATE SYNTHASE"/>
    <property type="match status" value="1"/>
</dbReference>
<feature type="non-terminal residue" evidence="2">
    <location>
        <position position="1"/>
    </location>
</feature>
<evidence type="ECO:0000313" key="2">
    <source>
        <dbReference type="EMBL" id="GAG87481.1"/>
    </source>
</evidence>
<protein>
    <submittedName>
        <fullName evidence="2">Uncharacterized protein</fullName>
    </submittedName>
</protein>